<comment type="caution">
    <text evidence="4">The sequence shown here is derived from an EMBL/GenBank/DDBJ whole genome shotgun (WGS) entry which is preliminary data.</text>
</comment>
<dbReference type="Pfam" id="PF14278">
    <property type="entry name" value="TetR_C_8"/>
    <property type="match status" value="1"/>
</dbReference>
<dbReference type="RefSeq" id="WP_158425433.1">
    <property type="nucleotide sequence ID" value="NZ_JAOQJQ010000004.1"/>
</dbReference>
<reference evidence="4 5" key="1">
    <citation type="journal article" date="2021" name="ISME Commun">
        <title>Automated analysis of genomic sequences facilitates high-throughput and comprehensive description of bacteria.</title>
        <authorList>
            <person name="Hitch T.C.A."/>
        </authorList>
    </citation>
    <scope>NUCLEOTIDE SEQUENCE [LARGE SCALE GENOMIC DNA]</scope>
    <source>
        <strain evidence="4 5">Sanger_109</strain>
    </source>
</reference>
<dbReference type="PANTHER" id="PTHR43479">
    <property type="entry name" value="ACREF/ENVCD OPERON REPRESSOR-RELATED"/>
    <property type="match status" value="1"/>
</dbReference>
<evidence type="ECO:0000256" key="2">
    <source>
        <dbReference type="PROSITE-ProRule" id="PRU00335"/>
    </source>
</evidence>
<feature type="domain" description="HTH tetR-type" evidence="3">
    <location>
        <begin position="10"/>
        <end position="70"/>
    </location>
</feature>
<feature type="DNA-binding region" description="H-T-H motif" evidence="2">
    <location>
        <begin position="33"/>
        <end position="52"/>
    </location>
</feature>
<dbReference type="Gene3D" id="1.10.357.10">
    <property type="entry name" value="Tetracycline Repressor, domain 2"/>
    <property type="match status" value="1"/>
</dbReference>
<evidence type="ECO:0000313" key="4">
    <source>
        <dbReference type="EMBL" id="MCU6762726.1"/>
    </source>
</evidence>
<dbReference type="InterPro" id="IPR050624">
    <property type="entry name" value="HTH-type_Tx_Regulator"/>
</dbReference>
<evidence type="ECO:0000259" key="3">
    <source>
        <dbReference type="PROSITE" id="PS50977"/>
    </source>
</evidence>
<dbReference type="InterPro" id="IPR009057">
    <property type="entry name" value="Homeodomain-like_sf"/>
</dbReference>
<keyword evidence="1 2" id="KW-0238">DNA-binding</keyword>
<dbReference type="EMBL" id="JAOQJQ010000004">
    <property type="protein sequence ID" value="MCU6762726.1"/>
    <property type="molecule type" value="Genomic_DNA"/>
</dbReference>
<dbReference type="PROSITE" id="PS50977">
    <property type="entry name" value="HTH_TETR_2"/>
    <property type="match status" value="1"/>
</dbReference>
<dbReference type="PANTHER" id="PTHR43479:SF7">
    <property type="entry name" value="TETR-FAMILY TRANSCRIPTIONAL REGULATOR"/>
    <property type="match status" value="1"/>
</dbReference>
<evidence type="ECO:0000313" key="5">
    <source>
        <dbReference type="Proteomes" id="UP001652442"/>
    </source>
</evidence>
<evidence type="ECO:0000256" key="1">
    <source>
        <dbReference type="ARBA" id="ARBA00023125"/>
    </source>
</evidence>
<gene>
    <name evidence="4" type="ORF">OCV88_10310</name>
</gene>
<protein>
    <submittedName>
        <fullName evidence="4">TetR family transcriptional regulator C-terminal domain-containing protein</fullName>
    </submittedName>
</protein>
<dbReference type="InterPro" id="IPR039532">
    <property type="entry name" value="TetR_C_Firmicutes"/>
</dbReference>
<accession>A0ABT2TKN9</accession>
<sequence length="198" mass="22973">MEQKIDRRIRKTKSQLRNGLAALMQTKSINEITVKELVDAVDINRSTFYLHYTDIYDLLQKTEDDLLEQVKDIIREHAKTDDTAEATFPFMEDIFETVDANREIFQALVGSNGDISFIHKVEDIIAQNTIYRLEKMFPDNVQDLKYYYSFCLTGAVGLIKTWITENSRKSPEHMARLAYQMVTNAMQSFFENAAPLVK</sequence>
<dbReference type="SUPFAM" id="SSF46689">
    <property type="entry name" value="Homeodomain-like"/>
    <property type="match status" value="1"/>
</dbReference>
<dbReference type="Proteomes" id="UP001652442">
    <property type="component" value="Unassembled WGS sequence"/>
</dbReference>
<dbReference type="InterPro" id="IPR001647">
    <property type="entry name" value="HTH_TetR"/>
</dbReference>
<keyword evidence="5" id="KW-1185">Reference proteome</keyword>
<organism evidence="4 5">
    <name type="scientific">Brotonthovivens ammoniilytica</name>
    <dbReference type="NCBI Taxonomy" id="2981725"/>
    <lineage>
        <taxon>Bacteria</taxon>
        <taxon>Bacillati</taxon>
        <taxon>Bacillota</taxon>
        <taxon>Clostridia</taxon>
        <taxon>Lachnospirales</taxon>
        <taxon>Lachnospiraceae</taxon>
        <taxon>Brotonthovivens</taxon>
    </lineage>
</organism>
<proteinExistence type="predicted"/>
<name>A0ABT2TKN9_9FIRM</name>